<sequence>MAAPSGQQIGLVLGLLYACGALLEFMIRILFHEMPRNLPEPFYRRTDLIILRPFMFLVLPALMWPFIMIYRVGKPAVDLFRECCLGKEEEDDVESNWGGSTCSQSSGQSASMSSDGSFVDLEKQETTATTTPGPQVFMSAYFSDSMVTLSPESEAQFSVTSRPKSLDEVH</sequence>
<dbReference type="InParanoid" id="A0A2T3A515"/>
<evidence type="ECO:0000256" key="2">
    <source>
        <dbReference type="SAM" id="Phobius"/>
    </source>
</evidence>
<dbReference type="OrthoDB" id="10539640at2759"/>
<feature type="transmembrane region" description="Helical" evidence="2">
    <location>
        <begin position="51"/>
        <end position="72"/>
    </location>
</feature>
<dbReference type="EMBL" id="KZ678467">
    <property type="protein sequence ID" value="PSR82908.1"/>
    <property type="molecule type" value="Genomic_DNA"/>
</dbReference>
<feature type="compositionally biased region" description="Low complexity" evidence="1">
    <location>
        <begin position="98"/>
        <end position="117"/>
    </location>
</feature>
<dbReference type="Proteomes" id="UP000241462">
    <property type="component" value="Unassembled WGS sequence"/>
</dbReference>
<evidence type="ECO:0000256" key="1">
    <source>
        <dbReference type="SAM" id="MobiDB-lite"/>
    </source>
</evidence>
<accession>A0A2T3A515</accession>
<keyword evidence="4" id="KW-1185">Reference proteome</keyword>
<evidence type="ECO:0000313" key="3">
    <source>
        <dbReference type="EMBL" id="PSR82908.1"/>
    </source>
</evidence>
<evidence type="ECO:0000313" key="4">
    <source>
        <dbReference type="Proteomes" id="UP000241462"/>
    </source>
</evidence>
<name>A0A2T3A515_9PEZI</name>
<keyword evidence="2" id="KW-1133">Transmembrane helix</keyword>
<feature type="region of interest" description="Disordered" evidence="1">
    <location>
        <begin position="91"/>
        <end position="118"/>
    </location>
</feature>
<proteinExistence type="predicted"/>
<protein>
    <submittedName>
        <fullName evidence="3">Uncharacterized protein</fullName>
    </submittedName>
</protein>
<keyword evidence="2" id="KW-0812">Transmembrane</keyword>
<gene>
    <name evidence="3" type="ORF">BD289DRAFT_454030</name>
</gene>
<reference evidence="3 4" key="1">
    <citation type="journal article" date="2018" name="Mycol. Prog.">
        <title>Coniella lustricola, a new species from submerged detritus.</title>
        <authorList>
            <person name="Raudabaugh D.B."/>
            <person name="Iturriaga T."/>
            <person name="Carver A."/>
            <person name="Mondo S."/>
            <person name="Pangilinan J."/>
            <person name="Lipzen A."/>
            <person name="He G."/>
            <person name="Amirebrahimi M."/>
            <person name="Grigoriev I.V."/>
            <person name="Miller A.N."/>
        </authorList>
    </citation>
    <scope>NUCLEOTIDE SEQUENCE [LARGE SCALE GENOMIC DNA]</scope>
    <source>
        <strain evidence="3 4">B22-T-1</strain>
    </source>
</reference>
<keyword evidence="2" id="KW-0472">Membrane</keyword>
<organism evidence="3 4">
    <name type="scientific">Coniella lustricola</name>
    <dbReference type="NCBI Taxonomy" id="2025994"/>
    <lineage>
        <taxon>Eukaryota</taxon>
        <taxon>Fungi</taxon>
        <taxon>Dikarya</taxon>
        <taxon>Ascomycota</taxon>
        <taxon>Pezizomycotina</taxon>
        <taxon>Sordariomycetes</taxon>
        <taxon>Sordariomycetidae</taxon>
        <taxon>Diaporthales</taxon>
        <taxon>Schizoparmaceae</taxon>
        <taxon>Coniella</taxon>
    </lineage>
</organism>
<feature type="transmembrane region" description="Helical" evidence="2">
    <location>
        <begin position="12"/>
        <end position="31"/>
    </location>
</feature>
<dbReference type="AlphaFoldDB" id="A0A2T3A515"/>